<dbReference type="PANTHER" id="PTHR48407:SF1">
    <property type="entry name" value="CRANIOFACIAL DEVELOPMENT PROTEIN 1"/>
    <property type="match status" value="1"/>
</dbReference>
<name>A0A6G1HKC5_9PEZI</name>
<dbReference type="GO" id="GO:0000812">
    <property type="term" value="C:Swr1 complex"/>
    <property type="evidence" value="ECO:0007669"/>
    <property type="project" value="TreeGrafter"/>
</dbReference>
<dbReference type="PANTHER" id="PTHR48407">
    <property type="entry name" value="CRANIOFACIAL DEVELOPMENT PROTEIN 1"/>
    <property type="match status" value="1"/>
</dbReference>
<dbReference type="OrthoDB" id="445677at2759"/>
<feature type="domain" description="BCNT-C" evidence="4">
    <location>
        <begin position="259"/>
        <end position="337"/>
    </location>
</feature>
<feature type="region of interest" description="Disordered" evidence="3">
    <location>
        <begin position="305"/>
        <end position="337"/>
    </location>
</feature>
<sequence>MPPPVEDDEIYDSASDGDFNPDLVLADAGSSSDDEDAAPRVKKAARKRVRDDDTLPDAELDSGDEATIQERKKKRRKAESDAAEADDEVLSDGEGGEGGFVKTRAQRRNEVQERRPLARVDGATIDVDALWAQMSSAPVGKPPEPPPAPRENPGDYIVIKRSTAFAGQVTTEERRVLKSSKEAQLYLAEQEALKKKEAEKEAAQAEAPMDDRDGPSRLPLRRPLKRPQRFEPNPSGLVKGLPAHQQLRWPRSKPAVSDAENSDIQGVQVRSNLAPATKLNTVDKSRHDWAGFVDKEGIADELDEYGKSKQNYSGRADFLNRTEHRREQERRAAKAKG</sequence>
<feature type="compositionally biased region" description="Basic and acidic residues" evidence="3">
    <location>
        <begin position="107"/>
        <end position="118"/>
    </location>
</feature>
<evidence type="ECO:0000313" key="5">
    <source>
        <dbReference type="EMBL" id="KAF2396442.1"/>
    </source>
</evidence>
<dbReference type="PROSITE" id="PS51279">
    <property type="entry name" value="BCNT_C"/>
    <property type="match status" value="1"/>
</dbReference>
<dbReference type="Proteomes" id="UP000799640">
    <property type="component" value="Unassembled WGS sequence"/>
</dbReference>
<dbReference type="Pfam" id="PF07572">
    <property type="entry name" value="BCNT"/>
    <property type="match status" value="1"/>
</dbReference>
<feature type="compositionally biased region" description="Acidic residues" evidence="3">
    <location>
        <begin position="1"/>
        <end position="11"/>
    </location>
</feature>
<evidence type="ECO:0000256" key="2">
    <source>
        <dbReference type="ARBA" id="ARBA00019138"/>
    </source>
</evidence>
<protein>
    <recommendedName>
        <fullName evidence="2">SWR1-complex protein 5</fullName>
    </recommendedName>
</protein>
<dbReference type="InterPro" id="IPR027124">
    <property type="entry name" value="Swc5/CFDP1/2"/>
</dbReference>
<evidence type="ECO:0000256" key="3">
    <source>
        <dbReference type="SAM" id="MobiDB-lite"/>
    </source>
</evidence>
<feature type="region of interest" description="Disordered" evidence="3">
    <location>
        <begin position="134"/>
        <end position="154"/>
    </location>
</feature>
<accession>A0A6G1HKC5</accession>
<feature type="compositionally biased region" description="Acidic residues" evidence="3">
    <location>
        <begin position="54"/>
        <end position="64"/>
    </location>
</feature>
<feature type="compositionally biased region" description="Basic and acidic residues" evidence="3">
    <location>
        <begin position="193"/>
        <end position="215"/>
    </location>
</feature>
<feature type="region of interest" description="Disordered" evidence="3">
    <location>
        <begin position="193"/>
        <end position="266"/>
    </location>
</feature>
<evidence type="ECO:0000256" key="1">
    <source>
        <dbReference type="ARBA" id="ARBA00010465"/>
    </source>
</evidence>
<feature type="compositionally biased region" description="Basic and acidic residues" evidence="3">
    <location>
        <begin position="318"/>
        <end position="337"/>
    </location>
</feature>
<dbReference type="AlphaFoldDB" id="A0A6G1HKC5"/>
<dbReference type="InterPro" id="IPR011421">
    <property type="entry name" value="BCNT-C"/>
</dbReference>
<comment type="similarity">
    <text evidence="1">Belongs to the SWC5 family.</text>
</comment>
<dbReference type="EMBL" id="ML996707">
    <property type="protein sequence ID" value="KAF2396442.1"/>
    <property type="molecule type" value="Genomic_DNA"/>
</dbReference>
<feature type="compositionally biased region" description="Acidic residues" evidence="3">
    <location>
        <begin position="81"/>
        <end position="95"/>
    </location>
</feature>
<feature type="compositionally biased region" description="Pro residues" evidence="3">
    <location>
        <begin position="140"/>
        <end position="150"/>
    </location>
</feature>
<proteinExistence type="inferred from homology"/>
<gene>
    <name evidence="5" type="ORF">EJ06DRAFT_240465</name>
</gene>
<feature type="region of interest" description="Disordered" evidence="3">
    <location>
        <begin position="1"/>
        <end position="120"/>
    </location>
</feature>
<organism evidence="5 6">
    <name type="scientific">Trichodelitschia bisporula</name>
    <dbReference type="NCBI Taxonomy" id="703511"/>
    <lineage>
        <taxon>Eukaryota</taxon>
        <taxon>Fungi</taxon>
        <taxon>Dikarya</taxon>
        <taxon>Ascomycota</taxon>
        <taxon>Pezizomycotina</taxon>
        <taxon>Dothideomycetes</taxon>
        <taxon>Dothideomycetes incertae sedis</taxon>
        <taxon>Phaeotrichales</taxon>
        <taxon>Phaeotrichaceae</taxon>
        <taxon>Trichodelitschia</taxon>
    </lineage>
</organism>
<keyword evidence="6" id="KW-1185">Reference proteome</keyword>
<evidence type="ECO:0000313" key="6">
    <source>
        <dbReference type="Proteomes" id="UP000799640"/>
    </source>
</evidence>
<reference evidence="5" key="1">
    <citation type="journal article" date="2020" name="Stud. Mycol.">
        <title>101 Dothideomycetes genomes: a test case for predicting lifestyles and emergence of pathogens.</title>
        <authorList>
            <person name="Haridas S."/>
            <person name="Albert R."/>
            <person name="Binder M."/>
            <person name="Bloem J."/>
            <person name="Labutti K."/>
            <person name="Salamov A."/>
            <person name="Andreopoulos B."/>
            <person name="Baker S."/>
            <person name="Barry K."/>
            <person name="Bills G."/>
            <person name="Bluhm B."/>
            <person name="Cannon C."/>
            <person name="Castanera R."/>
            <person name="Culley D."/>
            <person name="Daum C."/>
            <person name="Ezra D."/>
            <person name="Gonzalez J."/>
            <person name="Henrissat B."/>
            <person name="Kuo A."/>
            <person name="Liang C."/>
            <person name="Lipzen A."/>
            <person name="Lutzoni F."/>
            <person name="Magnuson J."/>
            <person name="Mondo S."/>
            <person name="Nolan M."/>
            <person name="Ohm R."/>
            <person name="Pangilinan J."/>
            <person name="Park H.-J."/>
            <person name="Ramirez L."/>
            <person name="Alfaro M."/>
            <person name="Sun H."/>
            <person name="Tritt A."/>
            <person name="Yoshinaga Y."/>
            <person name="Zwiers L.-H."/>
            <person name="Turgeon B."/>
            <person name="Goodwin S."/>
            <person name="Spatafora J."/>
            <person name="Crous P."/>
            <person name="Grigoriev I."/>
        </authorList>
    </citation>
    <scope>NUCLEOTIDE SEQUENCE</scope>
    <source>
        <strain evidence="5">CBS 262.69</strain>
    </source>
</reference>
<evidence type="ECO:0000259" key="4">
    <source>
        <dbReference type="PROSITE" id="PS51279"/>
    </source>
</evidence>